<sequence>MKKNYVVGLSISMILFSLANTIQADSISNSNTERATIHLNSMNNLEVRPMFTQPINSKTALQDNDIPGKEVQSHKIIEGYLNHSTYSDHVYRVHIKADESVMFTFHGSKPGNFQLHLYDRNTPTIHHEKYRIHSHDTPSSYKTFTFRAKHTGYYYLNVHASEGEGNYKLMVHRPKPTPDIP</sequence>
<protein>
    <submittedName>
        <fullName evidence="2">Subtilisin like serine protease</fullName>
    </submittedName>
</protein>
<keyword evidence="2" id="KW-0378">Hydrolase</keyword>
<dbReference type="GO" id="GO:0006508">
    <property type="term" value="P:proteolysis"/>
    <property type="evidence" value="ECO:0007669"/>
    <property type="project" value="UniProtKB-KW"/>
</dbReference>
<dbReference type="EMBL" id="CP005940">
    <property type="protein sequence ID" value="AHA75747.1"/>
    <property type="molecule type" value="Genomic_DNA"/>
</dbReference>
<keyword evidence="2" id="KW-0614">Plasmid</keyword>
<geneLocation type="plasmid" evidence="2 3">
    <name>pBMB0233</name>
</geneLocation>
<dbReference type="KEGG" id="bthu:YBT1518_31325"/>
<evidence type="ECO:0000256" key="1">
    <source>
        <dbReference type="SAM" id="SignalP"/>
    </source>
</evidence>
<dbReference type="AlphaFoldDB" id="A0A9W3KLA2"/>
<feature type="signal peptide" evidence="1">
    <location>
        <begin position="1"/>
        <end position="24"/>
    </location>
</feature>
<name>A0A9W3KLA2_BACTU</name>
<dbReference type="Proteomes" id="UP000018566">
    <property type="component" value="Plasmid pBMB0233"/>
</dbReference>
<gene>
    <name evidence="2" type="ORF">YBT1518_31325</name>
</gene>
<evidence type="ECO:0000313" key="2">
    <source>
        <dbReference type="EMBL" id="AHA75747.1"/>
    </source>
</evidence>
<keyword evidence="1" id="KW-0732">Signal</keyword>
<organism evidence="2 3">
    <name type="scientific">Bacillus thuringiensis YBT-1518</name>
    <dbReference type="NCBI Taxonomy" id="529122"/>
    <lineage>
        <taxon>Bacteria</taxon>
        <taxon>Bacillati</taxon>
        <taxon>Bacillota</taxon>
        <taxon>Bacilli</taxon>
        <taxon>Bacillales</taxon>
        <taxon>Bacillaceae</taxon>
        <taxon>Bacillus</taxon>
        <taxon>Bacillus cereus group</taxon>
    </lineage>
</organism>
<accession>A0A9W3KLA2</accession>
<keyword evidence="2" id="KW-0645">Protease</keyword>
<feature type="chain" id="PRO_5040919984" evidence="1">
    <location>
        <begin position="25"/>
        <end position="181"/>
    </location>
</feature>
<evidence type="ECO:0000313" key="3">
    <source>
        <dbReference type="Proteomes" id="UP000018566"/>
    </source>
</evidence>
<dbReference type="GO" id="GO:0008233">
    <property type="term" value="F:peptidase activity"/>
    <property type="evidence" value="ECO:0007669"/>
    <property type="project" value="UniProtKB-KW"/>
</dbReference>
<dbReference type="Gene3D" id="2.60.120.380">
    <property type="match status" value="1"/>
</dbReference>
<proteinExistence type="predicted"/>
<reference evidence="2 3" key="1">
    <citation type="submission" date="2013-05" db="EMBL/GenBank/DDBJ databases">
        <title>Complete genome sequence of Bacillus thuringiensis YBT-1518, a typical strain with high toxicity to nematode.</title>
        <authorList>
            <person name="Wang P."/>
            <person name="Zhang C."/>
            <person name="Guo M."/>
            <person name="Guo S."/>
            <person name="Zhu Y."/>
            <person name="Zheng J."/>
            <person name="Zhu L."/>
            <person name="Ruan L."/>
            <person name="Peng D."/>
            <person name="Sun M."/>
        </authorList>
    </citation>
    <scope>NUCLEOTIDE SEQUENCE [LARGE SCALE GENOMIC DNA]</scope>
    <source>
        <strain evidence="2 3">YBT-1518</strain>
        <plasmid evidence="2 3">pBMB0233</plasmid>
    </source>
</reference>